<feature type="non-terminal residue" evidence="2">
    <location>
        <position position="66"/>
    </location>
</feature>
<feature type="compositionally biased region" description="Basic residues" evidence="1">
    <location>
        <begin position="8"/>
        <end position="18"/>
    </location>
</feature>
<dbReference type="EMBL" id="JBBBZM010000137">
    <property type="protein sequence ID" value="KAL0633091.1"/>
    <property type="molecule type" value="Genomic_DNA"/>
</dbReference>
<sequence>MGTGKGKGPAKKTQPRKAPRVEKPSSTPKSKITQTSGPSTGQKRMANGRLLPDPNSKRSKKRARAR</sequence>
<evidence type="ECO:0000313" key="3">
    <source>
        <dbReference type="Proteomes" id="UP001447188"/>
    </source>
</evidence>
<feature type="compositionally biased region" description="Polar residues" evidence="1">
    <location>
        <begin position="24"/>
        <end position="42"/>
    </location>
</feature>
<comment type="caution">
    <text evidence="2">The sequence shown here is derived from an EMBL/GenBank/DDBJ whole genome shotgun (WGS) entry which is preliminary data.</text>
</comment>
<proteinExistence type="predicted"/>
<dbReference type="Proteomes" id="UP001447188">
    <property type="component" value="Unassembled WGS sequence"/>
</dbReference>
<gene>
    <name evidence="2" type="ORF">Q9L58_007991</name>
</gene>
<reference evidence="2 3" key="1">
    <citation type="submission" date="2024-02" db="EMBL/GenBank/DDBJ databases">
        <title>Discinaceae phylogenomics.</title>
        <authorList>
            <person name="Dirks A.C."/>
            <person name="James T.Y."/>
        </authorList>
    </citation>
    <scope>NUCLEOTIDE SEQUENCE [LARGE SCALE GENOMIC DNA]</scope>
    <source>
        <strain evidence="2 3">ACD0624</strain>
    </source>
</reference>
<accession>A0ABR3GB99</accession>
<name>A0ABR3GB99_9PEZI</name>
<feature type="compositionally biased region" description="Basic residues" evidence="1">
    <location>
        <begin position="57"/>
        <end position="66"/>
    </location>
</feature>
<feature type="region of interest" description="Disordered" evidence="1">
    <location>
        <begin position="1"/>
        <end position="66"/>
    </location>
</feature>
<keyword evidence="3" id="KW-1185">Reference proteome</keyword>
<protein>
    <submittedName>
        <fullName evidence="2">Uncharacterized protein</fullName>
    </submittedName>
</protein>
<evidence type="ECO:0000313" key="2">
    <source>
        <dbReference type="EMBL" id="KAL0633091.1"/>
    </source>
</evidence>
<organism evidence="2 3">
    <name type="scientific">Discina gigas</name>
    <dbReference type="NCBI Taxonomy" id="1032678"/>
    <lineage>
        <taxon>Eukaryota</taxon>
        <taxon>Fungi</taxon>
        <taxon>Dikarya</taxon>
        <taxon>Ascomycota</taxon>
        <taxon>Pezizomycotina</taxon>
        <taxon>Pezizomycetes</taxon>
        <taxon>Pezizales</taxon>
        <taxon>Discinaceae</taxon>
        <taxon>Discina</taxon>
    </lineage>
</organism>
<evidence type="ECO:0000256" key="1">
    <source>
        <dbReference type="SAM" id="MobiDB-lite"/>
    </source>
</evidence>